<name>C5KQV1_PERM5</name>
<dbReference type="EMBL" id="GG675525">
    <property type="protein sequence ID" value="EER13142.1"/>
    <property type="molecule type" value="Genomic_DNA"/>
</dbReference>
<reference evidence="1 2" key="1">
    <citation type="submission" date="2008-07" db="EMBL/GenBank/DDBJ databases">
        <authorList>
            <person name="El-Sayed N."/>
            <person name="Caler E."/>
            <person name="Inman J."/>
            <person name="Amedeo P."/>
            <person name="Hass B."/>
            <person name="Wortman J."/>
        </authorList>
    </citation>
    <scope>NUCLEOTIDE SEQUENCE [LARGE SCALE GENOMIC DNA]</scope>
    <source>
        <strain evidence="2">ATCC 50983 / TXsc</strain>
    </source>
</reference>
<dbReference type="GeneID" id="9056764"/>
<dbReference type="AlphaFoldDB" id="C5KQV1"/>
<organism evidence="2">
    <name type="scientific">Perkinsus marinus (strain ATCC 50983 / TXsc)</name>
    <dbReference type="NCBI Taxonomy" id="423536"/>
    <lineage>
        <taxon>Eukaryota</taxon>
        <taxon>Sar</taxon>
        <taxon>Alveolata</taxon>
        <taxon>Perkinsozoa</taxon>
        <taxon>Perkinsea</taxon>
        <taxon>Perkinsida</taxon>
        <taxon>Perkinsidae</taxon>
        <taxon>Perkinsus</taxon>
    </lineage>
</organism>
<dbReference type="OrthoDB" id="432129at2759"/>
<dbReference type="InParanoid" id="C5KQV1"/>
<dbReference type="Proteomes" id="UP000007800">
    <property type="component" value="Unassembled WGS sequence"/>
</dbReference>
<evidence type="ECO:0000313" key="1">
    <source>
        <dbReference type="EMBL" id="EER13142.1"/>
    </source>
</evidence>
<dbReference type="RefSeq" id="XP_002781347.1">
    <property type="nucleotide sequence ID" value="XM_002781301.1"/>
</dbReference>
<sequence>MYFALNEQGKLTPRIVTSVMANFIPLVVQRISRHTDCVTFGIYHKFYRILPTLK</sequence>
<protein>
    <submittedName>
        <fullName evidence="1">Uncharacterized protein</fullName>
    </submittedName>
</protein>
<evidence type="ECO:0000313" key="2">
    <source>
        <dbReference type="Proteomes" id="UP000007800"/>
    </source>
</evidence>
<gene>
    <name evidence="1" type="ORF">Pmar_PMAR007538</name>
</gene>
<accession>C5KQV1</accession>
<feature type="non-terminal residue" evidence="1">
    <location>
        <position position="54"/>
    </location>
</feature>
<proteinExistence type="predicted"/>
<keyword evidence="2" id="KW-1185">Reference proteome</keyword>